<accession>A0A2U0I8B5</accession>
<gene>
    <name evidence="4" type="ORF">DDV96_02230</name>
</gene>
<dbReference type="InterPro" id="IPR006626">
    <property type="entry name" value="PbH1"/>
</dbReference>
<evidence type="ECO:0000313" key="4">
    <source>
        <dbReference type="EMBL" id="PVW17343.1"/>
    </source>
</evidence>
<feature type="domain" description="Secretion system C-terminal sorting" evidence="3">
    <location>
        <begin position="423"/>
        <end position="490"/>
    </location>
</feature>
<feature type="signal peptide" evidence="2">
    <location>
        <begin position="1"/>
        <end position="20"/>
    </location>
</feature>
<dbReference type="SMART" id="SM00710">
    <property type="entry name" value="PbH1"/>
    <property type="match status" value="7"/>
</dbReference>
<proteinExistence type="predicted"/>
<keyword evidence="5" id="KW-1185">Reference proteome</keyword>
<dbReference type="SUPFAM" id="SSF51126">
    <property type="entry name" value="Pectin lyase-like"/>
    <property type="match status" value="1"/>
</dbReference>
<feature type="chain" id="PRO_5015458608" description="Secretion system C-terminal sorting domain-containing protein" evidence="2">
    <location>
        <begin position="21"/>
        <end position="491"/>
    </location>
</feature>
<dbReference type="RefSeq" id="WP_116693092.1">
    <property type="nucleotide sequence ID" value="NZ_QEHR01000001.1"/>
</dbReference>
<sequence>MKKITLSCLLVVFTFSALIAQTYTTPNDGGTYTLDDIATLSPTTVTVSGTDYTLLENLVIAQTDTFLIDTDLTLSIDAALLITVEGTFNVTATAVTVTATDTSQPYDGFRFEESSSIDIQNTTIEYGGGLKVITADFTINNCTLTNNVSGAATGSVISLSNGTPQITNNTITFNELPAISSGANSEVSPYIFNNFLEGNNQSNSNRPQINLGITKPADTLRIMQNTIIGDRSLDQVGGIAIANFFGGSGQILARIDDNTIVDNRYGMTVVGSNSFAYVTNNIIEDNDTQGNPALGGSGISLNSASAGMEVIASGNEIRRNLWGITVIDQASINLGDGADNIGENVFSENGNNGQTFALYNNTPNTLQAINNCWIEGQESTEQQVEDVIFHVVDDASLGEVIFDPFLCGVLSIDENTIENFSFYPNPATNQIQFDNRFSFSEITVYDVTGKLIVAKSLSEGKNTVPLNIPSGVYFATFSNGKASTTEKLVIQ</sequence>
<dbReference type="NCBIfam" id="TIGR04183">
    <property type="entry name" value="Por_Secre_tail"/>
    <property type="match status" value="1"/>
</dbReference>
<evidence type="ECO:0000259" key="3">
    <source>
        <dbReference type="Pfam" id="PF18962"/>
    </source>
</evidence>
<evidence type="ECO:0000313" key="5">
    <source>
        <dbReference type="Proteomes" id="UP000245962"/>
    </source>
</evidence>
<dbReference type="Proteomes" id="UP000245962">
    <property type="component" value="Unassembled WGS sequence"/>
</dbReference>
<dbReference type="AlphaFoldDB" id="A0A2U0I8B5"/>
<organism evidence="4 5">
    <name type="scientific">Marixanthomonas spongiae</name>
    <dbReference type="NCBI Taxonomy" id="2174845"/>
    <lineage>
        <taxon>Bacteria</taxon>
        <taxon>Pseudomonadati</taxon>
        <taxon>Bacteroidota</taxon>
        <taxon>Flavobacteriia</taxon>
        <taxon>Flavobacteriales</taxon>
        <taxon>Flavobacteriaceae</taxon>
        <taxon>Marixanthomonas</taxon>
    </lineage>
</organism>
<name>A0A2U0I8B5_9FLAO</name>
<evidence type="ECO:0000256" key="2">
    <source>
        <dbReference type="SAM" id="SignalP"/>
    </source>
</evidence>
<dbReference type="InterPro" id="IPR012334">
    <property type="entry name" value="Pectin_lyas_fold"/>
</dbReference>
<dbReference type="Pfam" id="PF18962">
    <property type="entry name" value="Por_Secre_tail"/>
    <property type="match status" value="1"/>
</dbReference>
<dbReference type="InterPro" id="IPR011050">
    <property type="entry name" value="Pectin_lyase_fold/virulence"/>
</dbReference>
<dbReference type="OrthoDB" id="1230183at2"/>
<keyword evidence="1 2" id="KW-0732">Signal</keyword>
<dbReference type="InterPro" id="IPR026444">
    <property type="entry name" value="Secre_tail"/>
</dbReference>
<comment type="caution">
    <text evidence="4">The sequence shown here is derived from an EMBL/GenBank/DDBJ whole genome shotgun (WGS) entry which is preliminary data.</text>
</comment>
<dbReference type="EMBL" id="QEHR01000001">
    <property type="protein sequence ID" value="PVW17343.1"/>
    <property type="molecule type" value="Genomic_DNA"/>
</dbReference>
<evidence type="ECO:0000256" key="1">
    <source>
        <dbReference type="ARBA" id="ARBA00022729"/>
    </source>
</evidence>
<protein>
    <recommendedName>
        <fullName evidence="3">Secretion system C-terminal sorting domain-containing protein</fullName>
    </recommendedName>
</protein>
<dbReference type="Gene3D" id="2.160.20.10">
    <property type="entry name" value="Single-stranded right-handed beta-helix, Pectin lyase-like"/>
    <property type="match status" value="1"/>
</dbReference>
<reference evidence="4 5" key="1">
    <citation type="submission" date="2018-04" db="EMBL/GenBank/DDBJ databases">
        <title>Marixanthomonas spongiae HN-E44 sp. nov., isolated from a marine sponge.</title>
        <authorList>
            <person name="Luo L."/>
            <person name="Zhuang L."/>
        </authorList>
    </citation>
    <scope>NUCLEOTIDE SEQUENCE [LARGE SCALE GENOMIC DNA]</scope>
    <source>
        <strain evidence="4 5">HN-E44</strain>
    </source>
</reference>